<keyword evidence="3" id="KW-0547">Nucleotide-binding</keyword>
<name>A0A6A4I926_9AGAR</name>
<dbReference type="EMBL" id="ML769398">
    <property type="protein sequence ID" value="KAE9407091.1"/>
    <property type="molecule type" value="Genomic_DNA"/>
</dbReference>
<sequence length="666" mass="73767">MLVVAHFNDVYRVAPQKLSSKLPDTIDCTQFAAGLNDIREQWPVASDGKRDGLVLFSGDLFSPSVESSVTRGSHMVPVMNFLAPDVSMTGNHDFDFGYPHLTELIKDCHFPWLLSNIIDTETSKEFQVLERAGIRVGVIGLVEKQWITTVPTWPSNFVYKDMKDTGIELSKRLRDPQGEYKCDIIIALTHCRVPNDVTLAKDLFALSPSAQKKQSIASLHGVDIVLGGHDHMYYISNGVTSWDGYDINQPSLGAEEDHGDILVVKSGCDFRDLSSFTLTLESTPEGSVRRKVIKVITGQRVVTQPGSKSSSELTKILKTLLSSVSESLKAPVCKSIVTLDLRSDLIRTRESAAGNWFADIVRHAYDDCEMLKNSGGSDAVLICAGTLRGDSEYGPGNISLGDILEILPFDDPLVVLELDGDAIWNAIESGLSTWPAQEGRFPVISGMRVSWDSTKEPGQRILGIWLTKEMEDSISDGQTGYSTPRLVDSQRIPRTKGGRQYKIVTREYMAQGHDGFSALQGRKYLVDDESGQPMSTVVRKYLLGSHYVNNLARITEHPSTEDLCEGTKQAIHREKAHRKHESGKESKVVSQWKHAADLAVRWARSRAHYQDHINVATTEHMSSVDAHDGKSMRTSTAEATQKPIADEDLLVVSPRVDGRFEDVGRK</sequence>
<protein>
    <submittedName>
        <fullName evidence="7">Metallo-dependent phosphatase</fullName>
    </submittedName>
</protein>
<dbReference type="Gene3D" id="3.90.780.10">
    <property type="entry name" value="5'-Nucleotidase, C-terminal domain"/>
    <property type="match status" value="1"/>
</dbReference>
<evidence type="ECO:0000313" key="8">
    <source>
        <dbReference type="Proteomes" id="UP000799118"/>
    </source>
</evidence>
<gene>
    <name evidence="7" type="ORF">BT96DRAFT_963318</name>
</gene>
<dbReference type="Gene3D" id="3.60.21.10">
    <property type="match status" value="1"/>
</dbReference>
<evidence type="ECO:0000256" key="1">
    <source>
        <dbReference type="ARBA" id="ARBA00006654"/>
    </source>
</evidence>
<dbReference type="Pfam" id="PF00149">
    <property type="entry name" value="Metallophos"/>
    <property type="match status" value="1"/>
</dbReference>
<dbReference type="PRINTS" id="PR01607">
    <property type="entry name" value="APYRASEFAMLY"/>
</dbReference>
<keyword evidence="3" id="KW-0378">Hydrolase</keyword>
<feature type="region of interest" description="Disordered" evidence="4">
    <location>
        <begin position="620"/>
        <end position="648"/>
    </location>
</feature>
<dbReference type="OrthoDB" id="10252235at2759"/>
<evidence type="ECO:0000259" key="5">
    <source>
        <dbReference type="Pfam" id="PF00149"/>
    </source>
</evidence>
<evidence type="ECO:0000256" key="2">
    <source>
        <dbReference type="ARBA" id="ARBA00022729"/>
    </source>
</evidence>
<dbReference type="AlphaFoldDB" id="A0A6A4I926"/>
<feature type="domain" description="Calcineurin-like phosphoesterase" evidence="5">
    <location>
        <begin position="4"/>
        <end position="233"/>
    </location>
</feature>
<dbReference type="InterPro" id="IPR029052">
    <property type="entry name" value="Metallo-depent_PP-like"/>
</dbReference>
<dbReference type="SUPFAM" id="SSF56300">
    <property type="entry name" value="Metallo-dependent phosphatases"/>
    <property type="match status" value="1"/>
</dbReference>
<dbReference type="PANTHER" id="PTHR11575:SF48">
    <property type="entry name" value="5'-NUCLEOTIDASE"/>
    <property type="match status" value="1"/>
</dbReference>
<dbReference type="InterPro" id="IPR006179">
    <property type="entry name" value="5_nucleotidase/apyrase"/>
</dbReference>
<organism evidence="7 8">
    <name type="scientific">Gymnopus androsaceus JB14</name>
    <dbReference type="NCBI Taxonomy" id="1447944"/>
    <lineage>
        <taxon>Eukaryota</taxon>
        <taxon>Fungi</taxon>
        <taxon>Dikarya</taxon>
        <taxon>Basidiomycota</taxon>
        <taxon>Agaricomycotina</taxon>
        <taxon>Agaricomycetes</taxon>
        <taxon>Agaricomycetidae</taxon>
        <taxon>Agaricales</taxon>
        <taxon>Marasmiineae</taxon>
        <taxon>Omphalotaceae</taxon>
        <taxon>Gymnopus</taxon>
    </lineage>
</organism>
<dbReference type="InterPro" id="IPR036907">
    <property type="entry name" value="5'-Nucleotdase_C_sf"/>
</dbReference>
<keyword evidence="2" id="KW-0732">Signal</keyword>
<keyword evidence="8" id="KW-1185">Reference proteome</keyword>
<dbReference type="Pfam" id="PF02872">
    <property type="entry name" value="5_nucleotid_C"/>
    <property type="match status" value="1"/>
</dbReference>
<dbReference type="GO" id="GO:0016787">
    <property type="term" value="F:hydrolase activity"/>
    <property type="evidence" value="ECO:0007669"/>
    <property type="project" value="UniProtKB-KW"/>
</dbReference>
<proteinExistence type="inferred from homology"/>
<accession>A0A6A4I926</accession>
<dbReference type="InterPro" id="IPR008334">
    <property type="entry name" value="5'-Nucleotdase_C"/>
</dbReference>
<dbReference type="SUPFAM" id="SSF55816">
    <property type="entry name" value="5'-nucleotidase (syn. UDP-sugar hydrolase), C-terminal domain"/>
    <property type="match status" value="1"/>
</dbReference>
<dbReference type="InterPro" id="IPR004843">
    <property type="entry name" value="Calcineurin-like_PHP"/>
</dbReference>
<dbReference type="GO" id="GO:0009166">
    <property type="term" value="P:nucleotide catabolic process"/>
    <property type="evidence" value="ECO:0007669"/>
    <property type="project" value="InterPro"/>
</dbReference>
<evidence type="ECO:0000259" key="6">
    <source>
        <dbReference type="Pfam" id="PF02872"/>
    </source>
</evidence>
<evidence type="ECO:0000256" key="4">
    <source>
        <dbReference type="SAM" id="MobiDB-lite"/>
    </source>
</evidence>
<dbReference type="GO" id="GO:0000166">
    <property type="term" value="F:nucleotide binding"/>
    <property type="evidence" value="ECO:0007669"/>
    <property type="project" value="UniProtKB-KW"/>
</dbReference>
<comment type="similarity">
    <text evidence="1 3">Belongs to the 5'-nucleotidase family.</text>
</comment>
<evidence type="ECO:0000313" key="7">
    <source>
        <dbReference type="EMBL" id="KAE9407091.1"/>
    </source>
</evidence>
<dbReference type="Proteomes" id="UP000799118">
    <property type="component" value="Unassembled WGS sequence"/>
</dbReference>
<feature type="domain" description="5'-Nucleotidase C-terminal" evidence="6">
    <location>
        <begin position="346"/>
        <end position="520"/>
    </location>
</feature>
<evidence type="ECO:0000256" key="3">
    <source>
        <dbReference type="RuleBase" id="RU362119"/>
    </source>
</evidence>
<dbReference type="PANTHER" id="PTHR11575">
    <property type="entry name" value="5'-NUCLEOTIDASE-RELATED"/>
    <property type="match status" value="1"/>
</dbReference>
<reference evidence="7" key="1">
    <citation type="journal article" date="2019" name="Environ. Microbiol.">
        <title>Fungal ecological strategies reflected in gene transcription - a case study of two litter decomposers.</title>
        <authorList>
            <person name="Barbi F."/>
            <person name="Kohler A."/>
            <person name="Barry K."/>
            <person name="Baskaran P."/>
            <person name="Daum C."/>
            <person name="Fauchery L."/>
            <person name="Ihrmark K."/>
            <person name="Kuo A."/>
            <person name="LaButti K."/>
            <person name="Lipzen A."/>
            <person name="Morin E."/>
            <person name="Grigoriev I.V."/>
            <person name="Henrissat B."/>
            <person name="Lindahl B."/>
            <person name="Martin F."/>
        </authorList>
    </citation>
    <scope>NUCLEOTIDE SEQUENCE</scope>
    <source>
        <strain evidence="7">JB14</strain>
    </source>
</reference>